<dbReference type="InterPro" id="IPR002935">
    <property type="entry name" value="SAM_O-MeTrfase"/>
</dbReference>
<proteinExistence type="inferred from homology"/>
<dbReference type="OrthoDB" id="10251242at2759"/>
<dbReference type="GO" id="GO:0032259">
    <property type="term" value="P:methylation"/>
    <property type="evidence" value="ECO:0007669"/>
    <property type="project" value="UniProtKB-KW"/>
</dbReference>
<dbReference type="SUPFAM" id="SSF53335">
    <property type="entry name" value="S-adenosyl-L-methionine-dependent methyltransferases"/>
    <property type="match status" value="1"/>
</dbReference>
<name>A0A9P5UGK7_9AGAR</name>
<dbReference type="InterPro" id="IPR050362">
    <property type="entry name" value="Cation-dep_OMT"/>
</dbReference>
<dbReference type="GO" id="GO:0008171">
    <property type="term" value="F:O-methyltransferase activity"/>
    <property type="evidence" value="ECO:0007669"/>
    <property type="project" value="InterPro"/>
</dbReference>
<feature type="region of interest" description="Disordered" evidence="5">
    <location>
        <begin position="1"/>
        <end position="20"/>
    </location>
</feature>
<evidence type="ECO:0000256" key="2">
    <source>
        <dbReference type="ARBA" id="ARBA00022679"/>
    </source>
</evidence>
<dbReference type="EMBL" id="JADNRY010000001">
    <property type="protein sequence ID" value="KAF9078496.1"/>
    <property type="molecule type" value="Genomic_DNA"/>
</dbReference>
<organism evidence="6 7">
    <name type="scientific">Rhodocollybia butyracea</name>
    <dbReference type="NCBI Taxonomy" id="206335"/>
    <lineage>
        <taxon>Eukaryota</taxon>
        <taxon>Fungi</taxon>
        <taxon>Dikarya</taxon>
        <taxon>Basidiomycota</taxon>
        <taxon>Agaricomycotina</taxon>
        <taxon>Agaricomycetes</taxon>
        <taxon>Agaricomycetidae</taxon>
        <taxon>Agaricales</taxon>
        <taxon>Marasmiineae</taxon>
        <taxon>Omphalotaceae</taxon>
        <taxon>Rhodocollybia</taxon>
    </lineage>
</organism>
<comment type="caution">
    <text evidence="6">The sequence shown here is derived from an EMBL/GenBank/DDBJ whole genome shotgun (WGS) entry which is preliminary data.</text>
</comment>
<keyword evidence="1" id="KW-0489">Methyltransferase</keyword>
<dbReference type="InterPro" id="IPR029063">
    <property type="entry name" value="SAM-dependent_MTases_sf"/>
</dbReference>
<accession>A0A9P5UGK7</accession>
<dbReference type="CDD" id="cd02440">
    <property type="entry name" value="AdoMet_MTases"/>
    <property type="match status" value="1"/>
</dbReference>
<evidence type="ECO:0000256" key="5">
    <source>
        <dbReference type="SAM" id="MobiDB-lite"/>
    </source>
</evidence>
<dbReference type="Gene3D" id="3.40.50.150">
    <property type="entry name" value="Vaccinia Virus protein VP39"/>
    <property type="match status" value="1"/>
</dbReference>
<dbReference type="PANTHER" id="PTHR10509:SF14">
    <property type="entry name" value="CAFFEOYL-COA O-METHYLTRANSFERASE 3-RELATED"/>
    <property type="match status" value="1"/>
</dbReference>
<comment type="similarity">
    <text evidence="4">Belongs to the class I-like SAM-binding methyltransferase superfamily. Cation-dependent O-methyltransferase family.</text>
</comment>
<evidence type="ECO:0000313" key="6">
    <source>
        <dbReference type="EMBL" id="KAF9078496.1"/>
    </source>
</evidence>
<gene>
    <name evidence="6" type="ORF">BDP27DRAFT_1309675</name>
</gene>
<dbReference type="GO" id="GO:0008757">
    <property type="term" value="F:S-adenosylmethionine-dependent methyltransferase activity"/>
    <property type="evidence" value="ECO:0007669"/>
    <property type="project" value="TreeGrafter"/>
</dbReference>
<evidence type="ECO:0000313" key="7">
    <source>
        <dbReference type="Proteomes" id="UP000772434"/>
    </source>
</evidence>
<keyword evidence="2" id="KW-0808">Transferase</keyword>
<feature type="compositionally biased region" description="Polar residues" evidence="5">
    <location>
        <begin position="1"/>
        <end position="19"/>
    </location>
</feature>
<dbReference type="PROSITE" id="PS51682">
    <property type="entry name" value="SAM_OMT_I"/>
    <property type="match status" value="1"/>
</dbReference>
<evidence type="ECO:0000256" key="1">
    <source>
        <dbReference type="ARBA" id="ARBA00022603"/>
    </source>
</evidence>
<dbReference type="AlphaFoldDB" id="A0A9P5UGK7"/>
<keyword evidence="7" id="KW-1185">Reference proteome</keyword>
<keyword evidence="3" id="KW-0949">S-adenosyl-L-methionine</keyword>
<protein>
    <submittedName>
        <fullName evidence="6">O-methyltransferase-domain-containing protein</fullName>
    </submittedName>
</protein>
<dbReference type="Pfam" id="PF01596">
    <property type="entry name" value="Methyltransf_3"/>
    <property type="match status" value="1"/>
</dbReference>
<dbReference type="PANTHER" id="PTHR10509">
    <property type="entry name" value="O-METHYLTRANSFERASE-RELATED"/>
    <property type="match status" value="1"/>
</dbReference>
<sequence length="234" mass="25792">MADQYPVQTKQEPKSTSTEDWVRSDVYHNSFLVPHDPILNAALKNSIVNGLPEIAVSTSQGKFLQLQARTIQAKRILEVGTLGGYSTIWLGRALPVDGELITLEINDKHAKVAEENLFNAGLSFKCKIIIGPGHDSMVKLPSNEKFDLIFIDADKPSNLKYFTEAKRLVRKGGIIIVDNVVRFGRVADPEQSDPNIEGVRLLLNGLKGDKDVDATTIATVGEKGYDGFIYAIRN</sequence>
<dbReference type="Proteomes" id="UP000772434">
    <property type="component" value="Unassembled WGS sequence"/>
</dbReference>
<evidence type="ECO:0000256" key="3">
    <source>
        <dbReference type="ARBA" id="ARBA00022691"/>
    </source>
</evidence>
<evidence type="ECO:0000256" key="4">
    <source>
        <dbReference type="ARBA" id="ARBA00023453"/>
    </source>
</evidence>
<reference evidence="6" key="1">
    <citation type="submission" date="2020-11" db="EMBL/GenBank/DDBJ databases">
        <authorList>
            <consortium name="DOE Joint Genome Institute"/>
            <person name="Ahrendt S."/>
            <person name="Riley R."/>
            <person name="Andreopoulos W."/>
            <person name="Labutti K."/>
            <person name="Pangilinan J."/>
            <person name="Ruiz-Duenas F.J."/>
            <person name="Barrasa J.M."/>
            <person name="Sanchez-Garcia M."/>
            <person name="Camarero S."/>
            <person name="Miyauchi S."/>
            <person name="Serrano A."/>
            <person name="Linde D."/>
            <person name="Babiker R."/>
            <person name="Drula E."/>
            <person name="Ayuso-Fernandez I."/>
            <person name="Pacheco R."/>
            <person name="Padilla G."/>
            <person name="Ferreira P."/>
            <person name="Barriuso J."/>
            <person name="Kellner H."/>
            <person name="Castanera R."/>
            <person name="Alfaro M."/>
            <person name="Ramirez L."/>
            <person name="Pisabarro A.G."/>
            <person name="Kuo A."/>
            <person name="Tritt A."/>
            <person name="Lipzen A."/>
            <person name="He G."/>
            <person name="Yan M."/>
            <person name="Ng V."/>
            <person name="Cullen D."/>
            <person name="Martin F."/>
            <person name="Rosso M.-N."/>
            <person name="Henrissat B."/>
            <person name="Hibbett D."/>
            <person name="Martinez A.T."/>
            <person name="Grigoriev I.V."/>
        </authorList>
    </citation>
    <scope>NUCLEOTIDE SEQUENCE</scope>
    <source>
        <strain evidence="6">AH 40177</strain>
    </source>
</reference>